<dbReference type="EMBL" id="JBHUHD010000001">
    <property type="protein sequence ID" value="MFD2139502.1"/>
    <property type="molecule type" value="Genomic_DNA"/>
</dbReference>
<dbReference type="InterPro" id="IPR006439">
    <property type="entry name" value="HAD-SF_hydro_IA"/>
</dbReference>
<evidence type="ECO:0000313" key="5">
    <source>
        <dbReference type="EMBL" id="MFD2139502.1"/>
    </source>
</evidence>
<dbReference type="GO" id="GO:0016787">
    <property type="term" value="F:hydrolase activity"/>
    <property type="evidence" value="ECO:0007669"/>
    <property type="project" value="UniProtKB-KW"/>
</dbReference>
<dbReference type="Gene3D" id="3.40.50.1000">
    <property type="entry name" value="HAD superfamily/HAD-like"/>
    <property type="match status" value="1"/>
</dbReference>
<comment type="catalytic activity">
    <reaction evidence="1">
        <text>2-phosphoglycolate + H2O = glycolate + phosphate</text>
        <dbReference type="Rhea" id="RHEA:14369"/>
        <dbReference type="ChEBI" id="CHEBI:15377"/>
        <dbReference type="ChEBI" id="CHEBI:29805"/>
        <dbReference type="ChEBI" id="CHEBI:43474"/>
        <dbReference type="ChEBI" id="CHEBI:58033"/>
        <dbReference type="EC" id="3.1.3.18"/>
    </reaction>
</comment>
<organism evidence="5 6">
    <name type="scientific">Ancylobacter oerskovii</name>
    <dbReference type="NCBI Taxonomy" id="459519"/>
    <lineage>
        <taxon>Bacteria</taxon>
        <taxon>Pseudomonadati</taxon>
        <taxon>Pseudomonadota</taxon>
        <taxon>Alphaproteobacteria</taxon>
        <taxon>Hyphomicrobiales</taxon>
        <taxon>Xanthobacteraceae</taxon>
        <taxon>Ancylobacter</taxon>
    </lineage>
</organism>
<keyword evidence="5" id="KW-0378">Hydrolase</keyword>
<comment type="caution">
    <text evidence="5">The sequence shown here is derived from an EMBL/GenBank/DDBJ whole genome shotgun (WGS) entry which is preliminary data.</text>
</comment>
<evidence type="ECO:0000256" key="4">
    <source>
        <dbReference type="ARBA" id="ARBA00013078"/>
    </source>
</evidence>
<name>A0ABW4YTR1_9HYPH</name>
<dbReference type="InterPro" id="IPR036412">
    <property type="entry name" value="HAD-like_sf"/>
</dbReference>
<dbReference type="Pfam" id="PF00702">
    <property type="entry name" value="Hydrolase"/>
    <property type="match status" value="1"/>
</dbReference>
<dbReference type="InterPro" id="IPR023214">
    <property type="entry name" value="HAD_sf"/>
</dbReference>
<dbReference type="SFLD" id="SFLDS00003">
    <property type="entry name" value="Haloacid_Dehalogenase"/>
    <property type="match status" value="1"/>
</dbReference>
<accession>A0ABW4YTR1</accession>
<sequence>MNAVRAILFDKDGTLIDFDRTWGPAAGGVMARLAGGDAAVLSRLHEVSHYLADHERFLQTSPLIAGSSRQYGPLWAQVLDRPADEALFVEIDELFIEEGQAHLAPLGHPREALARLARLGLPLGIATNDSERNARIQADILGLTELLAAIYGHDSGFGSKPLPGMVRAFAERAGVPVSAVALVGDTHHDLLTAKAAGAVSVLVRSGPGPIDAFAGEADLVVDDVEALAELFLEPA</sequence>
<protein>
    <recommendedName>
        <fullName evidence="4">phosphoglycolate phosphatase</fullName>
        <ecNumber evidence="4">3.1.3.18</ecNumber>
    </recommendedName>
</protein>
<comment type="similarity">
    <text evidence="3">Belongs to the HAD-like hydrolase superfamily. CbbY/CbbZ/Gph/YieH family.</text>
</comment>
<evidence type="ECO:0000313" key="6">
    <source>
        <dbReference type="Proteomes" id="UP001597299"/>
    </source>
</evidence>
<dbReference type="SUPFAM" id="SSF56784">
    <property type="entry name" value="HAD-like"/>
    <property type="match status" value="1"/>
</dbReference>
<evidence type="ECO:0000256" key="2">
    <source>
        <dbReference type="ARBA" id="ARBA00004818"/>
    </source>
</evidence>
<dbReference type="SFLD" id="SFLDG01129">
    <property type="entry name" value="C1.5:_HAD__Beta-PGM__Phosphata"/>
    <property type="match status" value="1"/>
</dbReference>
<keyword evidence="6" id="KW-1185">Reference proteome</keyword>
<gene>
    <name evidence="5" type="ORF">ACFSNC_03745</name>
</gene>
<dbReference type="Proteomes" id="UP001597299">
    <property type="component" value="Unassembled WGS sequence"/>
</dbReference>
<dbReference type="InterPro" id="IPR050155">
    <property type="entry name" value="HAD-like_hydrolase_sf"/>
</dbReference>
<dbReference type="RefSeq" id="WP_213352132.1">
    <property type="nucleotide sequence ID" value="NZ_JAHBGB010000019.1"/>
</dbReference>
<dbReference type="Gene3D" id="1.10.150.240">
    <property type="entry name" value="Putative phosphatase, domain 2"/>
    <property type="match status" value="1"/>
</dbReference>
<dbReference type="PANTHER" id="PTHR43434:SF1">
    <property type="entry name" value="PHOSPHOGLYCOLATE PHOSPHATASE"/>
    <property type="match status" value="1"/>
</dbReference>
<proteinExistence type="inferred from homology"/>
<comment type="pathway">
    <text evidence="2">Organic acid metabolism; glycolate biosynthesis; glycolate from 2-phosphoglycolate: step 1/1.</text>
</comment>
<dbReference type="EC" id="3.1.3.18" evidence="4"/>
<dbReference type="NCBIfam" id="TIGR01549">
    <property type="entry name" value="HAD-SF-IA-v1"/>
    <property type="match status" value="1"/>
</dbReference>
<evidence type="ECO:0000256" key="1">
    <source>
        <dbReference type="ARBA" id="ARBA00000830"/>
    </source>
</evidence>
<dbReference type="PANTHER" id="PTHR43434">
    <property type="entry name" value="PHOSPHOGLYCOLATE PHOSPHATASE"/>
    <property type="match status" value="1"/>
</dbReference>
<reference evidence="6" key="1">
    <citation type="journal article" date="2019" name="Int. J. Syst. Evol. Microbiol.">
        <title>The Global Catalogue of Microorganisms (GCM) 10K type strain sequencing project: providing services to taxonomists for standard genome sequencing and annotation.</title>
        <authorList>
            <consortium name="The Broad Institute Genomics Platform"/>
            <consortium name="The Broad Institute Genome Sequencing Center for Infectious Disease"/>
            <person name="Wu L."/>
            <person name="Ma J."/>
        </authorList>
    </citation>
    <scope>NUCLEOTIDE SEQUENCE [LARGE SCALE GENOMIC DNA]</scope>
    <source>
        <strain evidence="6">CCM 7435</strain>
    </source>
</reference>
<evidence type="ECO:0000256" key="3">
    <source>
        <dbReference type="ARBA" id="ARBA00006171"/>
    </source>
</evidence>
<dbReference type="InterPro" id="IPR023198">
    <property type="entry name" value="PGP-like_dom2"/>
</dbReference>